<evidence type="ECO:0000313" key="2">
    <source>
        <dbReference type="EMBL" id="PRY41900.1"/>
    </source>
</evidence>
<proteinExistence type="predicted"/>
<reference evidence="2 3" key="1">
    <citation type="submission" date="2018-03" db="EMBL/GenBank/DDBJ databases">
        <title>Genomic Encyclopedia of Archaeal and Bacterial Type Strains, Phase II (KMG-II): from individual species to whole genera.</title>
        <authorList>
            <person name="Goeker M."/>
        </authorList>
    </citation>
    <scope>NUCLEOTIDE SEQUENCE [LARGE SCALE GENOMIC DNA]</scope>
    <source>
        <strain evidence="2 3">DSM 28354</strain>
    </source>
</reference>
<dbReference type="AlphaFoldDB" id="A0A2T0T8B9"/>
<keyword evidence="3" id="KW-1185">Reference proteome</keyword>
<keyword evidence="1" id="KW-0472">Membrane</keyword>
<evidence type="ECO:0000256" key="1">
    <source>
        <dbReference type="SAM" id="Phobius"/>
    </source>
</evidence>
<dbReference type="Proteomes" id="UP000238375">
    <property type="component" value="Unassembled WGS sequence"/>
</dbReference>
<comment type="caution">
    <text evidence="2">The sequence shown here is derived from an EMBL/GenBank/DDBJ whole genome shotgun (WGS) entry which is preliminary data.</text>
</comment>
<gene>
    <name evidence="2" type="ORF">CLV58_105100</name>
</gene>
<keyword evidence="1" id="KW-0812">Transmembrane</keyword>
<evidence type="ECO:0000313" key="3">
    <source>
        <dbReference type="Proteomes" id="UP000238375"/>
    </source>
</evidence>
<dbReference type="RefSeq" id="WP_106137109.1">
    <property type="nucleotide sequence ID" value="NZ_PVTE01000005.1"/>
</dbReference>
<name>A0A2T0T8B9_9BACT</name>
<accession>A0A2T0T8B9</accession>
<dbReference type="EMBL" id="PVTE01000005">
    <property type="protein sequence ID" value="PRY41900.1"/>
    <property type="molecule type" value="Genomic_DNA"/>
</dbReference>
<keyword evidence="1" id="KW-1133">Transmembrane helix</keyword>
<feature type="transmembrane region" description="Helical" evidence="1">
    <location>
        <begin position="40"/>
        <end position="61"/>
    </location>
</feature>
<protein>
    <submittedName>
        <fullName evidence="2">Uncharacterized protein</fullName>
    </submittedName>
</protein>
<organism evidence="2 3">
    <name type="scientific">Spirosoma oryzae</name>
    <dbReference type="NCBI Taxonomy" id="1469603"/>
    <lineage>
        <taxon>Bacteria</taxon>
        <taxon>Pseudomonadati</taxon>
        <taxon>Bacteroidota</taxon>
        <taxon>Cytophagia</taxon>
        <taxon>Cytophagales</taxon>
        <taxon>Cytophagaceae</taxon>
        <taxon>Spirosoma</taxon>
    </lineage>
</organism>
<sequence length="80" mass="8828">MNKALLILLTFAVVSADVFYRLFEKLTSLDWWSKSPALVGAFLFSVTVGALVAHVLLSLLAGTDMRTDIVQVDPVEEFVK</sequence>